<dbReference type="InterPro" id="IPR050261">
    <property type="entry name" value="FrsA_esterase"/>
</dbReference>
<dbReference type="SUPFAM" id="SSF53474">
    <property type="entry name" value="alpha/beta-Hydrolases"/>
    <property type="match status" value="1"/>
</dbReference>
<dbReference type="Gene3D" id="3.40.50.1820">
    <property type="entry name" value="alpha/beta hydrolase"/>
    <property type="match status" value="1"/>
</dbReference>
<proteinExistence type="predicted"/>
<evidence type="ECO:0000313" key="4">
    <source>
        <dbReference type="EMBL" id="MBB5577259.1"/>
    </source>
</evidence>
<reference evidence="4 5" key="1">
    <citation type="submission" date="2020-08" db="EMBL/GenBank/DDBJ databases">
        <title>Genomic Encyclopedia of Type Strains, Phase IV (KMG-V): Genome sequencing to study the core and pangenomes of soil and plant-associated prokaryotes.</title>
        <authorList>
            <person name="Whitman W."/>
        </authorList>
    </citation>
    <scope>NUCLEOTIDE SEQUENCE [LARGE SCALE GENOMIC DNA]</scope>
    <source>
        <strain evidence="4 5">SEMIA 4064</strain>
    </source>
</reference>
<keyword evidence="1 4" id="KW-0378">Hydrolase</keyword>
<evidence type="ECO:0000313" key="5">
    <source>
        <dbReference type="Proteomes" id="UP000549882"/>
    </source>
</evidence>
<evidence type="ECO:0000256" key="2">
    <source>
        <dbReference type="SAM" id="SignalP"/>
    </source>
</evidence>
<accession>A0A7W8XX82</accession>
<dbReference type="PANTHER" id="PTHR22946">
    <property type="entry name" value="DIENELACTONE HYDROLASE DOMAIN-CONTAINING PROTEIN-RELATED"/>
    <property type="match status" value="1"/>
</dbReference>
<evidence type="ECO:0000259" key="3">
    <source>
        <dbReference type="Pfam" id="PF01738"/>
    </source>
</evidence>
<name>A0A7W8XX82_9HYPH</name>
<comment type="caution">
    <text evidence="4">The sequence shown here is derived from an EMBL/GenBank/DDBJ whole genome shotgun (WGS) entry which is preliminary data.</text>
</comment>
<dbReference type="GO" id="GO:0052689">
    <property type="term" value="F:carboxylic ester hydrolase activity"/>
    <property type="evidence" value="ECO:0007669"/>
    <property type="project" value="UniProtKB-ARBA"/>
</dbReference>
<protein>
    <submittedName>
        <fullName evidence="4">Putative dienelactone hydrolase</fullName>
    </submittedName>
</protein>
<keyword evidence="2" id="KW-0732">Signal</keyword>
<evidence type="ECO:0000256" key="1">
    <source>
        <dbReference type="ARBA" id="ARBA00022801"/>
    </source>
</evidence>
<gene>
    <name evidence="4" type="ORF">GGD50_005911</name>
</gene>
<dbReference type="Pfam" id="PF01738">
    <property type="entry name" value="DLH"/>
    <property type="match status" value="1"/>
</dbReference>
<sequence>MRAKAFFTTVWLAIMSCSAHSAGLATMTVPADERGPALQAFVWTPCRVEASSISFGPVVVTGVKGCPIEGSSLPLIVISHGHAGSALGHHDTAETLADAGFIVVALNHPGDNYADLRQSGDISAMVERPTDIRRLIDFVLAKSSYGSKIDPHKIGFFGFSRGGYTGLVLAGATPDFRDPSVPCPEPAPICGEIRRNELPTQPLTEDKRIKVFALADPLSFFPTKQSLQAVERPIQLWASEYGGDGVLPQNVAALAANLPTKPDYHSVPEAAHFAFLAPCSKALTASEPAICTDGRSFDRAAFHQEFNSQISTFFKRYLHG</sequence>
<feature type="chain" id="PRO_5030652887" evidence="2">
    <location>
        <begin position="22"/>
        <end position="320"/>
    </location>
</feature>
<dbReference type="InterPro" id="IPR029058">
    <property type="entry name" value="AB_hydrolase_fold"/>
</dbReference>
<dbReference type="RefSeq" id="WP_183940508.1">
    <property type="nucleotide sequence ID" value="NZ_JACHBI010000018.1"/>
</dbReference>
<dbReference type="PIRSF" id="PIRSF031982">
    <property type="entry name" value="UCP031982_abhydr"/>
    <property type="match status" value="1"/>
</dbReference>
<organism evidence="4 5">
    <name type="scientific">Rhizobium paranaense</name>
    <dbReference type="NCBI Taxonomy" id="1650438"/>
    <lineage>
        <taxon>Bacteria</taxon>
        <taxon>Pseudomonadati</taxon>
        <taxon>Pseudomonadota</taxon>
        <taxon>Alphaproteobacteria</taxon>
        <taxon>Hyphomicrobiales</taxon>
        <taxon>Rhizobiaceae</taxon>
        <taxon>Rhizobium/Agrobacterium group</taxon>
        <taxon>Rhizobium</taxon>
    </lineage>
</organism>
<dbReference type="PROSITE" id="PS51257">
    <property type="entry name" value="PROKAR_LIPOPROTEIN"/>
    <property type="match status" value="1"/>
</dbReference>
<dbReference type="EMBL" id="JACHBI010000018">
    <property type="protein sequence ID" value="MBB5577259.1"/>
    <property type="molecule type" value="Genomic_DNA"/>
</dbReference>
<keyword evidence="5" id="KW-1185">Reference proteome</keyword>
<dbReference type="AlphaFoldDB" id="A0A7W8XX82"/>
<feature type="domain" description="Dienelactone hydrolase" evidence="3">
    <location>
        <begin position="72"/>
        <end position="174"/>
    </location>
</feature>
<feature type="signal peptide" evidence="2">
    <location>
        <begin position="1"/>
        <end position="21"/>
    </location>
</feature>
<dbReference type="InterPro" id="IPR016986">
    <property type="entry name" value="UCP031982_abhydr"/>
</dbReference>
<dbReference type="PANTHER" id="PTHR22946:SF9">
    <property type="entry name" value="POLYKETIDE TRANSFERASE AF380"/>
    <property type="match status" value="1"/>
</dbReference>
<dbReference type="Proteomes" id="UP000549882">
    <property type="component" value="Unassembled WGS sequence"/>
</dbReference>
<dbReference type="InterPro" id="IPR002925">
    <property type="entry name" value="Dienelactn_hydro"/>
</dbReference>